<dbReference type="EMBL" id="BAAAEM010000002">
    <property type="protein sequence ID" value="GAA0470741.1"/>
    <property type="molecule type" value="Genomic_DNA"/>
</dbReference>
<feature type="chain" id="PRO_5045471228" evidence="1">
    <location>
        <begin position="26"/>
        <end position="170"/>
    </location>
</feature>
<proteinExistence type="predicted"/>
<evidence type="ECO:0000313" key="2">
    <source>
        <dbReference type="EMBL" id="GAA0470741.1"/>
    </source>
</evidence>
<evidence type="ECO:0000313" key="3">
    <source>
        <dbReference type="Proteomes" id="UP001500713"/>
    </source>
</evidence>
<accession>A0ABP3K3J4</accession>
<keyword evidence="1" id="KW-0732">Signal</keyword>
<gene>
    <name evidence="2" type="ORF">GCM10009096_09560</name>
</gene>
<reference evidence="3" key="1">
    <citation type="journal article" date="2019" name="Int. J. Syst. Evol. Microbiol.">
        <title>The Global Catalogue of Microorganisms (GCM) 10K type strain sequencing project: providing services to taxonomists for standard genome sequencing and annotation.</title>
        <authorList>
            <consortium name="The Broad Institute Genomics Platform"/>
            <consortium name="The Broad Institute Genome Sequencing Center for Infectious Disease"/>
            <person name="Wu L."/>
            <person name="Ma J."/>
        </authorList>
    </citation>
    <scope>NUCLEOTIDE SEQUENCE [LARGE SCALE GENOMIC DNA]</scope>
    <source>
        <strain evidence="3">JCM 14162</strain>
    </source>
</reference>
<name>A0ABP3K3J4_9SPHN</name>
<feature type="signal peptide" evidence="1">
    <location>
        <begin position="1"/>
        <end position="25"/>
    </location>
</feature>
<protein>
    <submittedName>
        <fullName evidence="2">Uncharacterized protein</fullName>
    </submittedName>
</protein>
<evidence type="ECO:0000256" key="1">
    <source>
        <dbReference type="SAM" id="SignalP"/>
    </source>
</evidence>
<dbReference type="Proteomes" id="UP001500713">
    <property type="component" value="Unassembled WGS sequence"/>
</dbReference>
<sequence>MMRNMTKLAAACTTMAFLFSASAFAQKADPDRSVGEHAEEAATTPVRDVGLKKTEIPAKLIAIQDEPYSLEGLRRCSSLIKEIEELDAVLAPDVNAKVDKSKAEKREKTAGRVAGGLIGGIIPFRGIVREISGAAGDERKYNAAVYAGVVRRGFLKGVGLERGCKAPARP</sequence>
<organism evidence="2 3">
    <name type="scientific">Parasphingorhabdus litoris</name>
    <dbReference type="NCBI Taxonomy" id="394733"/>
    <lineage>
        <taxon>Bacteria</taxon>
        <taxon>Pseudomonadati</taxon>
        <taxon>Pseudomonadota</taxon>
        <taxon>Alphaproteobacteria</taxon>
        <taxon>Sphingomonadales</taxon>
        <taxon>Sphingomonadaceae</taxon>
        <taxon>Parasphingorhabdus</taxon>
    </lineage>
</organism>
<comment type="caution">
    <text evidence="2">The sequence shown here is derived from an EMBL/GenBank/DDBJ whole genome shotgun (WGS) entry which is preliminary data.</text>
</comment>
<keyword evidence="3" id="KW-1185">Reference proteome</keyword>